<evidence type="ECO:0000313" key="3">
    <source>
        <dbReference type="Proteomes" id="UP000061382"/>
    </source>
</evidence>
<feature type="signal peptide" evidence="1">
    <location>
        <begin position="1"/>
        <end position="19"/>
    </location>
</feature>
<protein>
    <submittedName>
        <fullName evidence="2">Uncharacterized protein</fullName>
    </submittedName>
</protein>
<dbReference type="PATRIC" id="fig|512763.3.peg.2011"/>
<dbReference type="OrthoDB" id="894403at2"/>
<sequence length="67" mass="7179">MKVIFLLFLMCLGSGLALKDALSRLNYKQEVIYINQSGKHMPAPTADTAAETTTVAYAPAGKVTFSA</sequence>
<evidence type="ECO:0000256" key="1">
    <source>
        <dbReference type="SAM" id="SignalP"/>
    </source>
</evidence>
<feature type="chain" id="PRO_5006042917" evidence="1">
    <location>
        <begin position="20"/>
        <end position="67"/>
    </location>
</feature>
<proteinExistence type="predicted"/>
<dbReference type="EMBL" id="CP012643">
    <property type="protein sequence ID" value="ALI99103.1"/>
    <property type="molecule type" value="Genomic_DNA"/>
</dbReference>
<reference evidence="2 3" key="1">
    <citation type="submission" date="2015-08" db="EMBL/GenBank/DDBJ databases">
        <title>Complete genome sequence of Rufibacter tibetensis strain 1351t, a radiation-resistant bacterium from tibet plateau.</title>
        <authorList>
            <person name="Dai J."/>
        </authorList>
    </citation>
    <scope>NUCLEOTIDE SEQUENCE [LARGE SCALE GENOMIC DNA]</scope>
    <source>
        <strain evidence="2 3">1351</strain>
    </source>
</reference>
<dbReference type="AlphaFoldDB" id="A0A0P0CUX3"/>
<dbReference type="Proteomes" id="UP000061382">
    <property type="component" value="Chromosome"/>
</dbReference>
<keyword evidence="1" id="KW-0732">Signal</keyword>
<dbReference type="KEGG" id="rti:DC20_09100"/>
<evidence type="ECO:0000313" key="2">
    <source>
        <dbReference type="EMBL" id="ALI99103.1"/>
    </source>
</evidence>
<organism evidence="2 3">
    <name type="scientific">Rufibacter tibetensis</name>
    <dbReference type="NCBI Taxonomy" id="512763"/>
    <lineage>
        <taxon>Bacteria</taxon>
        <taxon>Pseudomonadati</taxon>
        <taxon>Bacteroidota</taxon>
        <taxon>Cytophagia</taxon>
        <taxon>Cytophagales</taxon>
        <taxon>Hymenobacteraceae</taxon>
        <taxon>Rufibacter</taxon>
    </lineage>
</organism>
<gene>
    <name evidence="2" type="ORF">DC20_09100</name>
</gene>
<keyword evidence="3" id="KW-1185">Reference proteome</keyword>
<name>A0A0P0CUX3_9BACT</name>
<accession>A0A0P0CUX3</accession>
<dbReference type="RefSeq" id="WP_062543547.1">
    <property type="nucleotide sequence ID" value="NZ_CP012643.1"/>
</dbReference>